<dbReference type="GO" id="GO:0045742">
    <property type="term" value="P:positive regulation of epidermal growth factor receptor signaling pathway"/>
    <property type="evidence" value="ECO:0007669"/>
    <property type="project" value="TreeGrafter"/>
</dbReference>
<dbReference type="KEGG" id="bman:114247061"/>
<accession>A0A6J2K5Y2</accession>
<dbReference type="PANTHER" id="PTHR21298:SF2">
    <property type="entry name" value="GH01721P"/>
    <property type="match status" value="1"/>
</dbReference>
<gene>
    <name evidence="3" type="primary">LOC114247061</name>
</gene>
<dbReference type="Pfam" id="PF00788">
    <property type="entry name" value="RA"/>
    <property type="match status" value="2"/>
</dbReference>
<proteinExistence type="predicted"/>
<dbReference type="Gene3D" id="3.10.20.90">
    <property type="entry name" value="Phosphatidylinositol 3-kinase Catalytic Subunit, Chain A, domain 1"/>
    <property type="match status" value="2"/>
</dbReference>
<evidence type="ECO:0000313" key="3">
    <source>
        <dbReference type="RefSeq" id="XP_028035689.1"/>
    </source>
</evidence>
<feature type="domain" description="Ras-associating" evidence="1">
    <location>
        <begin position="44"/>
        <end position="127"/>
    </location>
</feature>
<dbReference type="SMART" id="SM00314">
    <property type="entry name" value="RA"/>
    <property type="match status" value="2"/>
</dbReference>
<dbReference type="SUPFAM" id="SSF54236">
    <property type="entry name" value="Ubiquitin-like"/>
    <property type="match status" value="2"/>
</dbReference>
<dbReference type="OrthoDB" id="3908708at2759"/>
<dbReference type="AlphaFoldDB" id="A0A6J2K5Y2"/>
<keyword evidence="2" id="KW-1185">Reference proteome</keyword>
<dbReference type="Proteomes" id="UP000504629">
    <property type="component" value="Unplaced"/>
</dbReference>
<dbReference type="InterPro" id="IPR000159">
    <property type="entry name" value="RA_dom"/>
</dbReference>
<sequence length="295" mass="33287">MLKHVAVSPHRTRADSVSLSSSASCCSLGSLDHRHDSVTDLSQRTTTIKVYARCLRPDIEYKTLSVTWGTRAQEVVSTLLGKFRMRHRDPRLFYLSMEVRVRAAGLRTTLVLDDDARPAALQACHPKGYSKFSLQMRPGGLVKIYDSALMSSSQYKCILTSERTTADELLAILLHCYDSTEGVERFSLYEVYPSQEYERKLHPDDLPLLVQRAWPPESDCHFRVRRNPRVPPPPPAASVVAPHAAHLASSLPSLDEPSRALSALSLESDDKRYSPVYKFPSITYCQETKNDYLYI</sequence>
<dbReference type="GO" id="GO:0007165">
    <property type="term" value="P:signal transduction"/>
    <property type="evidence" value="ECO:0007669"/>
    <property type="project" value="InterPro"/>
</dbReference>
<name>A0A6J2K5Y2_BOMMA</name>
<dbReference type="GO" id="GO:0045743">
    <property type="term" value="P:positive regulation of fibroblast growth factor receptor signaling pathway"/>
    <property type="evidence" value="ECO:0007669"/>
    <property type="project" value="TreeGrafter"/>
</dbReference>
<reference evidence="3" key="1">
    <citation type="submission" date="2025-08" db="UniProtKB">
        <authorList>
            <consortium name="RefSeq"/>
        </authorList>
    </citation>
    <scope>IDENTIFICATION</scope>
    <source>
        <tissue evidence="3">Silk gland</tissue>
    </source>
</reference>
<feature type="domain" description="Ras-associating" evidence="1">
    <location>
        <begin position="138"/>
        <end position="229"/>
    </location>
</feature>
<evidence type="ECO:0000259" key="1">
    <source>
        <dbReference type="PROSITE" id="PS50200"/>
    </source>
</evidence>
<dbReference type="GeneID" id="114247061"/>
<dbReference type="PANTHER" id="PTHR21298">
    <property type="entry name" value="GH01721P"/>
    <property type="match status" value="1"/>
</dbReference>
<dbReference type="CDD" id="cd17043">
    <property type="entry name" value="RA"/>
    <property type="match status" value="1"/>
</dbReference>
<protein>
    <submittedName>
        <fullName evidence="3">Uncharacterized protein LOC114247061</fullName>
    </submittedName>
</protein>
<organism evidence="2 3">
    <name type="scientific">Bombyx mandarina</name>
    <name type="common">Wild silk moth</name>
    <name type="synonym">Wild silkworm</name>
    <dbReference type="NCBI Taxonomy" id="7092"/>
    <lineage>
        <taxon>Eukaryota</taxon>
        <taxon>Metazoa</taxon>
        <taxon>Ecdysozoa</taxon>
        <taxon>Arthropoda</taxon>
        <taxon>Hexapoda</taxon>
        <taxon>Insecta</taxon>
        <taxon>Pterygota</taxon>
        <taxon>Neoptera</taxon>
        <taxon>Endopterygota</taxon>
        <taxon>Lepidoptera</taxon>
        <taxon>Glossata</taxon>
        <taxon>Ditrysia</taxon>
        <taxon>Bombycoidea</taxon>
        <taxon>Bombycidae</taxon>
        <taxon>Bombycinae</taxon>
        <taxon>Bombyx</taxon>
    </lineage>
</organism>
<dbReference type="CTD" id="33814"/>
<dbReference type="InterPro" id="IPR029071">
    <property type="entry name" value="Ubiquitin-like_domsf"/>
</dbReference>
<dbReference type="RefSeq" id="XP_028035689.1">
    <property type="nucleotide sequence ID" value="XM_028179888.1"/>
</dbReference>
<evidence type="ECO:0000313" key="2">
    <source>
        <dbReference type="Proteomes" id="UP000504629"/>
    </source>
</evidence>
<dbReference type="PROSITE" id="PS50200">
    <property type="entry name" value="RA"/>
    <property type="match status" value="2"/>
</dbReference>